<feature type="domain" description="RBD" evidence="7">
    <location>
        <begin position="278"/>
        <end position="382"/>
    </location>
</feature>
<dbReference type="SMART" id="SM00315">
    <property type="entry name" value="RGS"/>
    <property type="match status" value="1"/>
</dbReference>
<feature type="region of interest" description="Disordered" evidence="5">
    <location>
        <begin position="469"/>
        <end position="561"/>
    </location>
</feature>
<reference evidence="8" key="1">
    <citation type="submission" date="2025-08" db="UniProtKB">
        <authorList>
            <consortium name="Ensembl"/>
        </authorList>
    </citation>
    <scope>IDENTIFICATION</scope>
</reference>
<dbReference type="PROSITE" id="PS50877">
    <property type="entry name" value="GOLOCO"/>
    <property type="match status" value="1"/>
</dbReference>
<dbReference type="InterPro" id="IPR037880">
    <property type="entry name" value="RGS12_RGS"/>
</dbReference>
<dbReference type="Proteomes" id="UP000694557">
    <property type="component" value="Unassembled WGS sequence"/>
</dbReference>
<evidence type="ECO:0000256" key="4">
    <source>
        <dbReference type="ARBA" id="ARBA00022737"/>
    </source>
</evidence>
<evidence type="ECO:0000256" key="1">
    <source>
        <dbReference type="ARBA" id="ARBA00004496"/>
    </source>
</evidence>
<evidence type="ECO:0000259" key="6">
    <source>
        <dbReference type="PROSITE" id="PS50132"/>
    </source>
</evidence>
<feature type="compositionally biased region" description="Pro residues" evidence="5">
    <location>
        <begin position="603"/>
        <end position="612"/>
    </location>
</feature>
<feature type="region of interest" description="Disordered" evidence="5">
    <location>
        <begin position="178"/>
        <end position="224"/>
    </location>
</feature>
<evidence type="ECO:0000313" key="8">
    <source>
        <dbReference type="Ensembl" id="ENSOKIP00005078231.1"/>
    </source>
</evidence>
<dbReference type="GO" id="GO:0005096">
    <property type="term" value="F:GTPase activator activity"/>
    <property type="evidence" value="ECO:0007669"/>
    <property type="project" value="UniProtKB-KW"/>
</dbReference>
<dbReference type="PRINTS" id="PR01301">
    <property type="entry name" value="RGSPROTEIN"/>
</dbReference>
<feature type="region of interest" description="Disordered" evidence="5">
    <location>
        <begin position="388"/>
        <end position="431"/>
    </location>
</feature>
<evidence type="ECO:0000256" key="5">
    <source>
        <dbReference type="SAM" id="MobiDB-lite"/>
    </source>
</evidence>
<reference evidence="8" key="2">
    <citation type="submission" date="2025-09" db="UniProtKB">
        <authorList>
            <consortium name="Ensembl"/>
        </authorList>
    </citation>
    <scope>IDENTIFICATION</scope>
</reference>
<feature type="region of interest" description="Disordered" evidence="5">
    <location>
        <begin position="578"/>
        <end position="624"/>
    </location>
</feature>
<dbReference type="PANTHER" id="PTHR45945">
    <property type="entry name" value="REGULATOR OF G-PROTEIN SIGNALING LOCO"/>
    <property type="match status" value="1"/>
</dbReference>
<dbReference type="Pfam" id="PF00615">
    <property type="entry name" value="RGS"/>
    <property type="match status" value="1"/>
</dbReference>
<feature type="region of interest" description="Disordered" evidence="5">
    <location>
        <begin position="236"/>
        <end position="273"/>
    </location>
</feature>
<keyword evidence="4" id="KW-0677">Repeat</keyword>
<dbReference type="Pfam" id="PF16612">
    <property type="entry name" value="RGS12_usC"/>
    <property type="match status" value="1"/>
</dbReference>
<dbReference type="AlphaFoldDB" id="A0A8C7IW57"/>
<dbReference type="Gene3D" id="1.10.167.10">
    <property type="entry name" value="Regulator of G-protein Signalling 4, domain 2"/>
    <property type="match status" value="1"/>
</dbReference>
<protein>
    <recommendedName>
        <fullName evidence="10">Regulator of G protein signaling 12b</fullName>
    </recommendedName>
</protein>
<dbReference type="InterPro" id="IPR036305">
    <property type="entry name" value="RGS_sf"/>
</dbReference>
<dbReference type="Ensembl" id="ENSOKIT00005083387.1">
    <property type="protein sequence ID" value="ENSOKIP00005078231.1"/>
    <property type="gene ID" value="ENSOKIG00005033798.1"/>
</dbReference>
<evidence type="ECO:0000256" key="2">
    <source>
        <dbReference type="ARBA" id="ARBA00022468"/>
    </source>
</evidence>
<comment type="subcellular location">
    <subcellularLocation>
        <location evidence="1">Cytoplasm</location>
    </subcellularLocation>
</comment>
<sequence length="624" mass="68370">LSLTLSFSLSLNSVDLQGCGSDNSLNSNASLPSVQCHRRHTERRVASWAACFERLLQDPVGVRYFSEFLKKEFSEENIVFWQACEFFSHVPDNDKKQLSQRARQIYNSYLSSKATTPVNIDSQAQLADDILNAPRPDMFKEQQLQIFNLMKFDSYTRFLKSLLYQECMLAEVEGRPLPDPYHIPSSPTSKHSTGSDRSTPKKDDKKTKSGRSLNEERERDECGGDKKKGMFFSWSRNRSFGKGPKKRDLADINYSDNGRRESQGSLSSGASGDSVTLRQCNINLPDGTCCSVPVRAGFSIRELLVGLCEKLCINVAAVDLFLVGGEKAKPTKPVTEVLRPVVAKYGLQLNDLVARISGEKEPLDLGLPISNLDGLRVVLDVADKTPGKGAVLGNGNKPSSSARDDRLLPSSHRKTAAPNKAPPTEKRKQKKITVDEAEELFQLISKAQCSRADDQRGLLDKSDLTLPDFLRLSPSSPPLPLPPACLTQHGRDGGNHGDSDNYGYGENRRHGNKEGGASFPLNTSGQSQSSYSSPPPPFPGTTVHPPSQGQQHLRGLPSPDCTGLVQMLQEESLADLTLVGEGDINSPNSTLLTPHHSSSTTHNPPPPPPNPTPSAVYNPPMYRL</sequence>
<evidence type="ECO:0000259" key="7">
    <source>
        <dbReference type="PROSITE" id="PS50898"/>
    </source>
</evidence>
<dbReference type="Gene3D" id="1.10.196.10">
    <property type="match status" value="1"/>
</dbReference>
<dbReference type="Gene3D" id="3.10.20.90">
    <property type="entry name" value="Phosphatidylinositol 3-kinase Catalytic Subunit, Chain A, domain 1"/>
    <property type="match status" value="1"/>
</dbReference>
<feature type="compositionally biased region" description="Basic and acidic residues" evidence="5">
    <location>
        <begin position="489"/>
        <end position="499"/>
    </location>
</feature>
<accession>A0A8C7IW57</accession>
<feature type="compositionally biased region" description="Basic and acidic residues" evidence="5">
    <location>
        <begin position="198"/>
        <end position="224"/>
    </location>
</feature>
<dbReference type="GO" id="GO:0005886">
    <property type="term" value="C:plasma membrane"/>
    <property type="evidence" value="ECO:0007669"/>
    <property type="project" value="TreeGrafter"/>
</dbReference>
<dbReference type="CDD" id="cd08742">
    <property type="entry name" value="RGS_RGS12"/>
    <property type="match status" value="1"/>
</dbReference>
<feature type="compositionally biased region" description="Polar residues" evidence="5">
    <location>
        <begin position="263"/>
        <end position="273"/>
    </location>
</feature>
<dbReference type="InterPro" id="IPR024066">
    <property type="entry name" value="RGS_subdom1/3"/>
</dbReference>
<dbReference type="Pfam" id="PF02196">
    <property type="entry name" value="RBD"/>
    <property type="match status" value="1"/>
</dbReference>
<dbReference type="SUPFAM" id="SSF48097">
    <property type="entry name" value="Regulator of G-protein signaling, RGS"/>
    <property type="match status" value="1"/>
</dbReference>
<dbReference type="GO" id="GO:0005634">
    <property type="term" value="C:nucleus"/>
    <property type="evidence" value="ECO:0007669"/>
    <property type="project" value="TreeGrafter"/>
</dbReference>
<dbReference type="SMART" id="SM00390">
    <property type="entry name" value="GoLoco"/>
    <property type="match status" value="1"/>
</dbReference>
<keyword evidence="9" id="KW-1185">Reference proteome</keyword>
<dbReference type="InterPro" id="IPR044926">
    <property type="entry name" value="RGS_subdomain_2"/>
</dbReference>
<dbReference type="PANTHER" id="PTHR45945:SF1">
    <property type="entry name" value="REGULATOR OF G-PROTEIN SIGNALING 12"/>
    <property type="match status" value="1"/>
</dbReference>
<dbReference type="InterPro" id="IPR046995">
    <property type="entry name" value="RGS10/12/14-like"/>
</dbReference>
<proteinExistence type="predicted"/>
<dbReference type="PROSITE" id="PS50898">
    <property type="entry name" value="RBD"/>
    <property type="match status" value="1"/>
</dbReference>
<dbReference type="InterPro" id="IPR016137">
    <property type="entry name" value="RGS"/>
</dbReference>
<keyword evidence="3" id="KW-0963">Cytoplasm</keyword>
<feature type="domain" description="RGS" evidence="6">
    <location>
        <begin position="51"/>
        <end position="168"/>
    </location>
</feature>
<dbReference type="GO" id="GO:0007165">
    <property type="term" value="P:signal transduction"/>
    <property type="evidence" value="ECO:0007669"/>
    <property type="project" value="InterPro"/>
</dbReference>
<dbReference type="GeneTree" id="ENSGT00940000164407"/>
<dbReference type="FunFam" id="1.10.167.10:FF:000001">
    <property type="entry name" value="Putative regulator of g-protein signaling 12"/>
    <property type="match status" value="1"/>
</dbReference>
<dbReference type="InterPro" id="IPR003116">
    <property type="entry name" value="RBD_dom"/>
</dbReference>
<dbReference type="InterPro" id="IPR003109">
    <property type="entry name" value="GoLoco_motif"/>
</dbReference>
<evidence type="ECO:0008006" key="10">
    <source>
        <dbReference type="Google" id="ProtNLM"/>
    </source>
</evidence>
<dbReference type="SMART" id="SM00455">
    <property type="entry name" value="RBD"/>
    <property type="match status" value="1"/>
</dbReference>
<organism evidence="8 9">
    <name type="scientific">Oncorhynchus kisutch</name>
    <name type="common">Coho salmon</name>
    <name type="synonym">Salmo kisutch</name>
    <dbReference type="NCBI Taxonomy" id="8019"/>
    <lineage>
        <taxon>Eukaryota</taxon>
        <taxon>Metazoa</taxon>
        <taxon>Chordata</taxon>
        <taxon>Craniata</taxon>
        <taxon>Vertebrata</taxon>
        <taxon>Euteleostomi</taxon>
        <taxon>Actinopterygii</taxon>
        <taxon>Neopterygii</taxon>
        <taxon>Teleostei</taxon>
        <taxon>Protacanthopterygii</taxon>
        <taxon>Salmoniformes</taxon>
        <taxon>Salmonidae</taxon>
        <taxon>Salmoninae</taxon>
        <taxon>Oncorhynchus</taxon>
    </lineage>
</organism>
<dbReference type="SUPFAM" id="SSF54236">
    <property type="entry name" value="Ubiquitin-like"/>
    <property type="match status" value="2"/>
</dbReference>
<dbReference type="InterPro" id="IPR029071">
    <property type="entry name" value="Ubiquitin-like_domsf"/>
</dbReference>
<dbReference type="PROSITE" id="PS50132">
    <property type="entry name" value="RGS"/>
    <property type="match status" value="1"/>
</dbReference>
<dbReference type="GO" id="GO:0005737">
    <property type="term" value="C:cytoplasm"/>
    <property type="evidence" value="ECO:0007669"/>
    <property type="project" value="UniProtKB-SubCell"/>
</dbReference>
<keyword evidence="2" id="KW-0343">GTPase activation</keyword>
<feature type="compositionally biased region" description="Low complexity" evidence="5">
    <location>
        <begin position="588"/>
        <end position="602"/>
    </location>
</feature>
<dbReference type="GO" id="GO:0008277">
    <property type="term" value="P:regulation of G protein-coupled receptor signaling pathway"/>
    <property type="evidence" value="ECO:0007669"/>
    <property type="project" value="TreeGrafter"/>
</dbReference>
<evidence type="ECO:0000256" key="3">
    <source>
        <dbReference type="ARBA" id="ARBA00022490"/>
    </source>
</evidence>
<evidence type="ECO:0000313" key="9">
    <source>
        <dbReference type="Proteomes" id="UP000694557"/>
    </source>
</evidence>
<dbReference type="Pfam" id="PF16613">
    <property type="entry name" value="RGS12_us1"/>
    <property type="match status" value="1"/>
</dbReference>
<name>A0A8C7IW57_ONCKI</name>